<evidence type="ECO:0000259" key="1">
    <source>
        <dbReference type="Pfam" id="PF24750"/>
    </source>
</evidence>
<dbReference type="Gramene" id="scaffold_105539.1">
    <property type="protein sequence ID" value="scaffold_105539.1"/>
    <property type="gene ID" value="scaffold_105539.1"/>
</dbReference>
<evidence type="ECO:0000313" key="3">
    <source>
        <dbReference type="Proteomes" id="UP000008694"/>
    </source>
</evidence>
<protein>
    <recommendedName>
        <fullName evidence="1">F-box protein At3g26010-like beta-propeller domain-containing protein</fullName>
    </recommendedName>
</protein>
<organism evidence="3">
    <name type="scientific">Arabidopsis lyrata subsp. lyrata</name>
    <name type="common">Lyre-leaved rock-cress</name>
    <dbReference type="NCBI Taxonomy" id="81972"/>
    <lineage>
        <taxon>Eukaryota</taxon>
        <taxon>Viridiplantae</taxon>
        <taxon>Streptophyta</taxon>
        <taxon>Embryophyta</taxon>
        <taxon>Tracheophyta</taxon>
        <taxon>Spermatophyta</taxon>
        <taxon>Magnoliopsida</taxon>
        <taxon>eudicotyledons</taxon>
        <taxon>Gunneridae</taxon>
        <taxon>Pentapetalae</taxon>
        <taxon>rosids</taxon>
        <taxon>malvids</taxon>
        <taxon>Brassicales</taxon>
        <taxon>Brassicaceae</taxon>
        <taxon>Camelineae</taxon>
        <taxon>Arabidopsis</taxon>
    </lineage>
</organism>
<gene>
    <name evidence="2" type="ORF">ARALYDRAFT_892745</name>
</gene>
<dbReference type="AlphaFoldDB" id="D7KQ10"/>
<accession>D7KQ10</accession>
<feature type="domain" description="F-box protein At3g26010-like beta-propeller" evidence="1">
    <location>
        <begin position="13"/>
        <end position="63"/>
    </location>
</feature>
<reference evidence="3" key="1">
    <citation type="journal article" date="2011" name="Nat. Genet.">
        <title>The Arabidopsis lyrata genome sequence and the basis of rapid genome size change.</title>
        <authorList>
            <person name="Hu T.T."/>
            <person name="Pattyn P."/>
            <person name="Bakker E.G."/>
            <person name="Cao J."/>
            <person name="Cheng J.-F."/>
            <person name="Clark R.M."/>
            <person name="Fahlgren N."/>
            <person name="Fawcett J.A."/>
            <person name="Grimwood J."/>
            <person name="Gundlach H."/>
            <person name="Haberer G."/>
            <person name="Hollister J.D."/>
            <person name="Ossowski S."/>
            <person name="Ottilar R.P."/>
            <person name="Salamov A.A."/>
            <person name="Schneeberger K."/>
            <person name="Spannagl M."/>
            <person name="Wang X."/>
            <person name="Yang L."/>
            <person name="Nasrallah M.E."/>
            <person name="Bergelson J."/>
            <person name="Carrington J.C."/>
            <person name="Gaut B.S."/>
            <person name="Schmutz J."/>
            <person name="Mayer K.F.X."/>
            <person name="Van de Peer Y."/>
            <person name="Grigoriev I.V."/>
            <person name="Nordborg M."/>
            <person name="Weigel D."/>
            <person name="Guo Y.-L."/>
        </authorList>
    </citation>
    <scope>NUCLEOTIDE SEQUENCE [LARGE SCALE GENOMIC DNA]</scope>
    <source>
        <strain evidence="3">cv. MN47</strain>
    </source>
</reference>
<dbReference type="Pfam" id="PF24750">
    <property type="entry name" value="b-prop_At3g26010-like"/>
    <property type="match status" value="1"/>
</dbReference>
<dbReference type="EMBL" id="GL348713">
    <property type="protein sequence ID" value="EFH68178.1"/>
    <property type="molecule type" value="Genomic_DNA"/>
</dbReference>
<dbReference type="InterPro" id="IPR056592">
    <property type="entry name" value="Beta-prop_At3g26010-like"/>
</dbReference>
<sequence length="87" mass="10311">MKKDEESRRHIVDDDGGQKCFVNQFTCEQHMNVRFEPDSMEDCGYPVPLFHFMLPRWMESLPCPPQVEMMDTISLFSYLVLLEGNRH</sequence>
<proteinExistence type="predicted"/>
<keyword evidence="3" id="KW-1185">Reference proteome</keyword>
<evidence type="ECO:0000313" key="2">
    <source>
        <dbReference type="EMBL" id="EFH68178.1"/>
    </source>
</evidence>
<name>D7KQ10_ARALL</name>
<dbReference type="Proteomes" id="UP000008694">
    <property type="component" value="Unassembled WGS sequence"/>
</dbReference>
<dbReference type="HOGENOM" id="CLU_2486385_0_0_1"/>